<evidence type="ECO:0000313" key="2">
    <source>
        <dbReference type="Proteomes" id="UP000444721"/>
    </source>
</evidence>
<keyword evidence="2" id="KW-1185">Reference proteome</keyword>
<accession>A0A6A5BCC7</accession>
<dbReference type="AlphaFoldDB" id="A0A6A5BCC7"/>
<comment type="caution">
    <text evidence="1">The sequence shown here is derived from an EMBL/GenBank/DDBJ whole genome shotgun (WGS) entry which is preliminary data.</text>
</comment>
<dbReference type="VEuPathDB" id="AmoebaDB:FDP41_009963"/>
<proteinExistence type="predicted"/>
<dbReference type="VEuPathDB" id="AmoebaDB:NfTy_081450"/>
<dbReference type="RefSeq" id="XP_044556456.1">
    <property type="nucleotide sequence ID" value="XM_044713978.1"/>
</dbReference>
<name>A0A6A5BCC7_NAEFO</name>
<gene>
    <name evidence="1" type="ORF">FDP41_009963</name>
</gene>
<dbReference type="VEuPathDB" id="AmoebaDB:NF0042730"/>
<reference evidence="1 2" key="1">
    <citation type="journal article" date="2019" name="Sci. Rep.">
        <title>Nanopore sequencing improves the draft genome of the human pathogenic amoeba Naegleria fowleri.</title>
        <authorList>
            <person name="Liechti N."/>
            <person name="Schurch N."/>
            <person name="Bruggmann R."/>
            <person name="Wittwer M."/>
        </authorList>
    </citation>
    <scope>NUCLEOTIDE SEQUENCE [LARGE SCALE GENOMIC DNA]</scope>
    <source>
        <strain evidence="1 2">ATCC 30894</strain>
    </source>
</reference>
<dbReference type="OrthoDB" id="10407631at2759"/>
<dbReference type="GeneID" id="68117178"/>
<evidence type="ECO:0000313" key="1">
    <source>
        <dbReference type="EMBL" id="KAF0971740.1"/>
    </source>
</evidence>
<dbReference type="EMBL" id="VFQX01000074">
    <property type="protein sequence ID" value="KAF0971740.1"/>
    <property type="molecule type" value="Genomic_DNA"/>
</dbReference>
<organism evidence="1 2">
    <name type="scientific">Naegleria fowleri</name>
    <name type="common">Brain eating amoeba</name>
    <dbReference type="NCBI Taxonomy" id="5763"/>
    <lineage>
        <taxon>Eukaryota</taxon>
        <taxon>Discoba</taxon>
        <taxon>Heterolobosea</taxon>
        <taxon>Tetramitia</taxon>
        <taxon>Eutetramitia</taxon>
        <taxon>Vahlkampfiidae</taxon>
        <taxon>Naegleria</taxon>
    </lineage>
</organism>
<protein>
    <submittedName>
        <fullName evidence="1">Uncharacterized protein</fullName>
    </submittedName>
</protein>
<sequence length="367" mass="41130">MCAPYSTFVLKRRHETPFFPDTSLMIGRSSVDSATGRVSLDALASTTQTNAIFTNRSIVLNSSASLFVSTAQNMMLHHDRSAEVPESVHLPVASSSSTTNCCSDMESLSSDASVSSVGELYYDEDEESFNQQQTRISMDQTRITTLSPLQNCFNFVATNLVENDSDDYPGTLPMSVHEDGEYLQSFYSDSFCRPFKIRVRISALSQKLPKGIYTDLVDSMTLLTIVKPYSVFSTNAIVKEGTQNQFIGTISKDFIVSNFKVKSSKNTLLFKILHEKTKSETLHFYSIHNATKKEKIGKIISKKSQEFFLDIPPNLTPEEKSLLIGSLMLIVFTLHEDKKSKEFFQKNAKQKTNYKGVQGETLNARNL</sequence>
<dbReference type="Proteomes" id="UP000444721">
    <property type="component" value="Unassembled WGS sequence"/>
</dbReference>